<feature type="compositionally biased region" description="Low complexity" evidence="1">
    <location>
        <begin position="125"/>
        <end position="135"/>
    </location>
</feature>
<protein>
    <recommendedName>
        <fullName evidence="4">Collagen-like protein</fullName>
    </recommendedName>
</protein>
<dbReference type="PANTHER" id="PTHR24023:SF1095">
    <property type="entry name" value="EGF-LIKE DOMAIN-CONTAINING PROTEIN"/>
    <property type="match status" value="1"/>
</dbReference>
<feature type="region of interest" description="Disordered" evidence="1">
    <location>
        <begin position="102"/>
        <end position="147"/>
    </location>
</feature>
<dbReference type="Pfam" id="PF01391">
    <property type="entry name" value="Collagen"/>
    <property type="match status" value="3"/>
</dbReference>
<dbReference type="InterPro" id="IPR050149">
    <property type="entry name" value="Collagen_superfamily"/>
</dbReference>
<name>A0ABS4KLN7_9FIRM</name>
<feature type="region of interest" description="Disordered" evidence="1">
    <location>
        <begin position="311"/>
        <end position="343"/>
    </location>
</feature>
<sequence length="757" mass="79557">MNKLNINIVKKSSPVIVVKKETPILIGPTLPGPKGEAGPQGPKGENGRSFHVDKTGPQDQLHIYDQEIEGFSYLATDTGNLYIKNSDSLGDWSEPILFRGAQGIQGEQGPKGEKGDSGVQGERGIQGIPGEPGSEGPKGERGPKGEDGISAYEVAVLNGFIGNQSDWLLSLKGEQGPIGPQGEQGIQGLAGEQGLNGSDGKNAYEIALENGFLGSEAQWLISLIGPMGEKGDPGIQGPAGEKGEQGIAGLQGLQGETGPQGLKGDSGDPGPMGSEGPAGEQGIQGEDGSSAYEIAVSNGFMGTESDWLISLKGEPGIEGPIGPQGIPGDSGPQGSKGESGLDGNDGLNAYEIAVLNGFTGTESQWLISLVGPQGETGPQGTQGPAGEQGPQGIQGMQGDPGQQGPKGDQGEAGMQGPKGDKGDPGESADLTPENIIGGLGYTPMDEINGIINDGSVFKFRVLNEKLQYFDGDGWNEISSGSAEVSDIQYFLTSLQEDIPMPTSGTWYDALSLTLPAGIYFINGFLTSGRTATTASRHISRITDKTNHYTSTSFYHASVANTWNNMSMATVISLIQTTTIFLQCTTTAGATSQLIKKSTNDYPSGDNATQLIAIRLEGPKGEKGDKGDPGTVGKATIPYPIPNNETTNTNWDDGFWSRVYFDKSRYENLNALYFQCVLQQFDGDSPKRIYARLVTNEGTPIEGSEVSEILQPWFTDVKVSMNILNNIPEGVTLFRTQMKVESGASGFIGSCNILAEIS</sequence>
<evidence type="ECO:0000256" key="1">
    <source>
        <dbReference type="SAM" id="MobiDB-lite"/>
    </source>
</evidence>
<evidence type="ECO:0000313" key="2">
    <source>
        <dbReference type="EMBL" id="MBP2028688.1"/>
    </source>
</evidence>
<evidence type="ECO:0000313" key="3">
    <source>
        <dbReference type="Proteomes" id="UP001314903"/>
    </source>
</evidence>
<gene>
    <name evidence="2" type="ORF">J2Z35_002518</name>
</gene>
<dbReference type="Proteomes" id="UP001314903">
    <property type="component" value="Unassembled WGS sequence"/>
</dbReference>
<dbReference type="Gene3D" id="1.20.5.320">
    <property type="entry name" value="6-Phosphogluconate Dehydrogenase, domain 3"/>
    <property type="match status" value="2"/>
</dbReference>
<feature type="region of interest" description="Disordered" evidence="1">
    <location>
        <begin position="618"/>
        <end position="643"/>
    </location>
</feature>
<feature type="region of interest" description="Disordered" evidence="1">
    <location>
        <begin position="370"/>
        <end position="437"/>
    </location>
</feature>
<dbReference type="PANTHER" id="PTHR24023">
    <property type="entry name" value="COLLAGEN ALPHA"/>
    <property type="match status" value="1"/>
</dbReference>
<evidence type="ECO:0008006" key="4">
    <source>
        <dbReference type="Google" id="ProtNLM"/>
    </source>
</evidence>
<feature type="compositionally biased region" description="Low complexity" evidence="1">
    <location>
        <begin position="371"/>
        <end position="406"/>
    </location>
</feature>
<organism evidence="2 3">
    <name type="scientific">Acetoanaerobium pronyense</name>
    <dbReference type="NCBI Taxonomy" id="1482736"/>
    <lineage>
        <taxon>Bacteria</taxon>
        <taxon>Bacillati</taxon>
        <taxon>Bacillota</taxon>
        <taxon>Clostridia</taxon>
        <taxon>Peptostreptococcales</taxon>
        <taxon>Filifactoraceae</taxon>
        <taxon>Acetoanaerobium</taxon>
    </lineage>
</organism>
<keyword evidence="3" id="KW-1185">Reference proteome</keyword>
<dbReference type="InterPro" id="IPR008160">
    <property type="entry name" value="Collagen"/>
</dbReference>
<accession>A0ABS4KLN7</accession>
<feature type="compositionally biased region" description="Basic and acidic residues" evidence="1">
    <location>
        <begin position="618"/>
        <end position="627"/>
    </location>
</feature>
<proteinExistence type="predicted"/>
<feature type="compositionally biased region" description="Basic and acidic residues" evidence="1">
    <location>
        <begin position="137"/>
        <end position="147"/>
    </location>
</feature>
<comment type="caution">
    <text evidence="2">The sequence shown here is derived from an EMBL/GenBank/DDBJ whole genome shotgun (WGS) entry which is preliminary data.</text>
</comment>
<dbReference type="RefSeq" id="WP_209661747.1">
    <property type="nucleotide sequence ID" value="NZ_JAGGLI010000036.1"/>
</dbReference>
<feature type="compositionally biased region" description="Basic and acidic residues" evidence="1">
    <location>
        <begin position="45"/>
        <end position="56"/>
    </location>
</feature>
<feature type="compositionally biased region" description="Low complexity" evidence="1">
    <location>
        <begin position="313"/>
        <end position="335"/>
    </location>
</feature>
<feature type="region of interest" description="Disordered" evidence="1">
    <location>
        <begin position="27"/>
        <end position="56"/>
    </location>
</feature>
<reference evidence="2 3" key="1">
    <citation type="submission" date="2021-03" db="EMBL/GenBank/DDBJ databases">
        <title>Genomic Encyclopedia of Type Strains, Phase IV (KMG-IV): sequencing the most valuable type-strain genomes for metagenomic binning, comparative biology and taxonomic classification.</title>
        <authorList>
            <person name="Goeker M."/>
        </authorList>
    </citation>
    <scope>NUCLEOTIDE SEQUENCE [LARGE SCALE GENOMIC DNA]</scope>
    <source>
        <strain evidence="2 3">DSM 27512</strain>
    </source>
</reference>
<feature type="region of interest" description="Disordered" evidence="1">
    <location>
        <begin position="229"/>
        <end position="286"/>
    </location>
</feature>
<dbReference type="EMBL" id="JAGGLI010000036">
    <property type="protein sequence ID" value="MBP2028688.1"/>
    <property type="molecule type" value="Genomic_DNA"/>
</dbReference>